<evidence type="ECO:0000256" key="4">
    <source>
        <dbReference type="ARBA" id="ARBA00022840"/>
    </source>
</evidence>
<dbReference type="Pfam" id="PF00005">
    <property type="entry name" value="ABC_tran"/>
    <property type="match status" value="1"/>
</dbReference>
<evidence type="ECO:0000313" key="9">
    <source>
        <dbReference type="EMBL" id="MTD95712.1"/>
    </source>
</evidence>
<keyword evidence="3" id="KW-0547">Nucleotide-binding</keyword>
<evidence type="ECO:0000259" key="8">
    <source>
        <dbReference type="PROSITE" id="PS50893"/>
    </source>
</evidence>
<keyword evidence="10" id="KW-1185">Reference proteome</keyword>
<dbReference type="FunFam" id="3.40.50.300:FF:000032">
    <property type="entry name" value="Export ABC transporter ATP-binding protein"/>
    <property type="match status" value="1"/>
</dbReference>
<sequence length="288" mass="30775">MTANPDRKVLLEARDIVKVFGSGAYEVRPLKGIDLKLYSGELTLLMGPSGSGKTTLLSILGCILSPTEGQLDVAGNQTVGLDAEGLANVRRQHVGFVFQGYNLFPTMTATENVMLALDVRAKPVVDPPVHALNALIAVGLGHRANTYPAKLSGGEKQRVALARALAGAPSVILADEPTAALDAENGRAVMALLSEVAKDPNRAVLAVTHDHRTLPYADRIVRIEDGKIHSDERPQKGANPTYAHAAEQHEAHERAELVIPVTEPTPNDDDSNTSPKGLGGRYRIRRNA</sequence>
<evidence type="ECO:0000256" key="5">
    <source>
        <dbReference type="ARBA" id="ARBA00022967"/>
    </source>
</evidence>
<dbReference type="PROSITE" id="PS50893">
    <property type="entry name" value="ABC_TRANSPORTER_2"/>
    <property type="match status" value="1"/>
</dbReference>
<evidence type="ECO:0000313" key="10">
    <source>
        <dbReference type="Proteomes" id="UP000440694"/>
    </source>
</evidence>
<gene>
    <name evidence="9" type="ORF">GIW81_15335</name>
</gene>
<evidence type="ECO:0000256" key="6">
    <source>
        <dbReference type="ARBA" id="ARBA00038388"/>
    </source>
</evidence>
<keyword evidence="2" id="KW-1003">Cell membrane</keyword>
<dbReference type="PANTHER" id="PTHR24220">
    <property type="entry name" value="IMPORT ATP-BINDING PROTEIN"/>
    <property type="match status" value="1"/>
</dbReference>
<accession>A0A6I3KPI6</accession>
<dbReference type="InterPro" id="IPR015854">
    <property type="entry name" value="ABC_transpr_LolD-like"/>
</dbReference>
<dbReference type="InterPro" id="IPR003439">
    <property type="entry name" value="ABC_transporter-like_ATP-bd"/>
</dbReference>
<keyword evidence="4 9" id="KW-0067">ATP-binding</keyword>
<dbReference type="GO" id="GO:0005524">
    <property type="term" value="F:ATP binding"/>
    <property type="evidence" value="ECO:0007669"/>
    <property type="project" value="UniProtKB-KW"/>
</dbReference>
<dbReference type="SUPFAM" id="SSF52540">
    <property type="entry name" value="P-loop containing nucleoside triphosphate hydrolases"/>
    <property type="match status" value="1"/>
</dbReference>
<protein>
    <submittedName>
        <fullName evidence="9">ATP-binding cassette domain-containing protein</fullName>
    </submittedName>
</protein>
<dbReference type="InterPro" id="IPR027417">
    <property type="entry name" value="P-loop_NTPase"/>
</dbReference>
<evidence type="ECO:0000256" key="3">
    <source>
        <dbReference type="ARBA" id="ARBA00022741"/>
    </source>
</evidence>
<feature type="compositionally biased region" description="Basic and acidic residues" evidence="7">
    <location>
        <begin position="246"/>
        <end position="256"/>
    </location>
</feature>
<organism evidence="9 10">
    <name type="scientific">Hyphomicrobium album</name>
    <dbReference type="NCBI Taxonomy" id="2665159"/>
    <lineage>
        <taxon>Bacteria</taxon>
        <taxon>Pseudomonadati</taxon>
        <taxon>Pseudomonadota</taxon>
        <taxon>Alphaproteobacteria</taxon>
        <taxon>Hyphomicrobiales</taxon>
        <taxon>Hyphomicrobiaceae</taxon>
        <taxon>Hyphomicrobium</taxon>
    </lineage>
</organism>
<dbReference type="CDD" id="cd03255">
    <property type="entry name" value="ABC_MJ0796_LolCDE_FtsE"/>
    <property type="match status" value="1"/>
</dbReference>
<keyword evidence="2" id="KW-0997">Cell inner membrane</keyword>
<reference evidence="9 10" key="1">
    <citation type="submission" date="2019-11" db="EMBL/GenBank/DDBJ databases">
        <title>Identification of a novel strain.</title>
        <authorList>
            <person name="Xu Q."/>
            <person name="Wang G."/>
        </authorList>
    </citation>
    <scope>NUCLEOTIDE SEQUENCE [LARGE SCALE GENOMIC DNA]</scope>
    <source>
        <strain evidence="10">xq</strain>
    </source>
</reference>
<feature type="region of interest" description="Disordered" evidence="7">
    <location>
        <begin position="228"/>
        <end position="288"/>
    </location>
</feature>
<dbReference type="GO" id="GO:0016887">
    <property type="term" value="F:ATP hydrolysis activity"/>
    <property type="evidence" value="ECO:0007669"/>
    <property type="project" value="InterPro"/>
</dbReference>
<dbReference type="EMBL" id="WMBQ01000002">
    <property type="protein sequence ID" value="MTD95712.1"/>
    <property type="molecule type" value="Genomic_DNA"/>
</dbReference>
<dbReference type="SMART" id="SM00382">
    <property type="entry name" value="AAA"/>
    <property type="match status" value="1"/>
</dbReference>
<dbReference type="GO" id="GO:0022857">
    <property type="term" value="F:transmembrane transporter activity"/>
    <property type="evidence" value="ECO:0007669"/>
    <property type="project" value="UniProtKB-ARBA"/>
</dbReference>
<dbReference type="GO" id="GO:0098796">
    <property type="term" value="C:membrane protein complex"/>
    <property type="evidence" value="ECO:0007669"/>
    <property type="project" value="UniProtKB-ARBA"/>
</dbReference>
<dbReference type="Gene3D" id="3.40.50.300">
    <property type="entry name" value="P-loop containing nucleotide triphosphate hydrolases"/>
    <property type="match status" value="1"/>
</dbReference>
<evidence type="ECO:0000256" key="7">
    <source>
        <dbReference type="SAM" id="MobiDB-lite"/>
    </source>
</evidence>
<dbReference type="PROSITE" id="PS00211">
    <property type="entry name" value="ABC_TRANSPORTER_1"/>
    <property type="match status" value="1"/>
</dbReference>
<dbReference type="GO" id="GO:0005886">
    <property type="term" value="C:plasma membrane"/>
    <property type="evidence" value="ECO:0007669"/>
    <property type="project" value="TreeGrafter"/>
</dbReference>
<proteinExistence type="inferred from homology"/>
<evidence type="ECO:0000256" key="1">
    <source>
        <dbReference type="ARBA" id="ARBA00022448"/>
    </source>
</evidence>
<dbReference type="Proteomes" id="UP000440694">
    <property type="component" value="Unassembled WGS sequence"/>
</dbReference>
<keyword evidence="1" id="KW-0813">Transport</keyword>
<feature type="domain" description="ABC transporter" evidence="8">
    <location>
        <begin position="11"/>
        <end position="250"/>
    </location>
</feature>
<dbReference type="InterPro" id="IPR017871">
    <property type="entry name" value="ABC_transporter-like_CS"/>
</dbReference>
<name>A0A6I3KPI6_9HYPH</name>
<dbReference type="InterPro" id="IPR017911">
    <property type="entry name" value="MacB-like_ATP-bd"/>
</dbReference>
<comment type="caution">
    <text evidence="9">The sequence shown here is derived from an EMBL/GenBank/DDBJ whole genome shotgun (WGS) entry which is preliminary data.</text>
</comment>
<evidence type="ECO:0000256" key="2">
    <source>
        <dbReference type="ARBA" id="ARBA00022519"/>
    </source>
</evidence>
<keyword evidence="5" id="KW-1278">Translocase</keyword>
<comment type="similarity">
    <text evidence="6">Belongs to the ABC transporter superfamily. Macrolide exporter (TC 3.A.1.122) family.</text>
</comment>
<keyword evidence="2" id="KW-0472">Membrane</keyword>
<dbReference type="InterPro" id="IPR003593">
    <property type="entry name" value="AAA+_ATPase"/>
</dbReference>
<dbReference type="AlphaFoldDB" id="A0A6I3KPI6"/>
<dbReference type="RefSeq" id="WP_154740224.1">
    <property type="nucleotide sequence ID" value="NZ_WMBQ01000002.1"/>
</dbReference>